<comment type="caution">
    <text evidence="1">The sequence shown here is derived from an EMBL/GenBank/DDBJ whole genome shotgun (WGS) entry which is preliminary data.</text>
</comment>
<proteinExistence type="predicted"/>
<reference evidence="1" key="1">
    <citation type="submission" date="2021-06" db="EMBL/GenBank/DDBJ databases">
        <authorList>
            <person name="Kallberg Y."/>
            <person name="Tangrot J."/>
            <person name="Rosling A."/>
        </authorList>
    </citation>
    <scope>NUCLEOTIDE SEQUENCE</scope>
    <source>
        <strain evidence="1">CL356</strain>
    </source>
</reference>
<name>A0ACA9MNW1_9GLOM</name>
<evidence type="ECO:0000313" key="2">
    <source>
        <dbReference type="Proteomes" id="UP000789525"/>
    </source>
</evidence>
<dbReference type="Proteomes" id="UP000789525">
    <property type="component" value="Unassembled WGS sequence"/>
</dbReference>
<evidence type="ECO:0000313" key="1">
    <source>
        <dbReference type="EMBL" id="CAG8599367.1"/>
    </source>
</evidence>
<accession>A0ACA9MNW1</accession>
<sequence length="446" mass="49643">MATVESIKRSSKAKRRSMPENIGRLTNLLEETESSASNIPPTLPPLQSEEKDHHILDLLLNEEFSEVELGLSQPSTPTAGAPGEGSNDNADTNELQRESNGDLQESDELSRLSSGKEEINDVLVSQDVIESLTTVKNVALLALDSLLRQIVSDQTSISTIPNSSNTSRSDPWRRRYSFSHTPISSNKDRESNNLSIESRNSWIRSQLLAGIAHNATILSANGEIQQVEPSSSDIATINTIRRQLDSNSPLVPNDDYSLACTLAALLGYLYRILELCQPQSFQTDVINNGSSSFHIAILQDVTNSDDIYSTLHKEVTTLQNRSASLNLNDNIADERLATWNEIDHLMEIVASLCRDRFNIDPPPRYSCDFDEKDRTSIDPPKYSSLDLDIGSNNEKTQRDLENVISAIDRVYYVAPQLNNQRVELNPRQKKELTAATLSNAIHKLSR</sequence>
<organism evidence="1 2">
    <name type="scientific">Acaulospora colombiana</name>
    <dbReference type="NCBI Taxonomy" id="27376"/>
    <lineage>
        <taxon>Eukaryota</taxon>
        <taxon>Fungi</taxon>
        <taxon>Fungi incertae sedis</taxon>
        <taxon>Mucoromycota</taxon>
        <taxon>Glomeromycotina</taxon>
        <taxon>Glomeromycetes</taxon>
        <taxon>Diversisporales</taxon>
        <taxon>Acaulosporaceae</taxon>
        <taxon>Acaulospora</taxon>
    </lineage>
</organism>
<keyword evidence="2" id="KW-1185">Reference proteome</keyword>
<protein>
    <submittedName>
        <fullName evidence="1">2557_t:CDS:1</fullName>
    </submittedName>
</protein>
<gene>
    <name evidence="1" type="ORF">ACOLOM_LOCUS6627</name>
</gene>
<dbReference type="EMBL" id="CAJVPT010013815">
    <property type="protein sequence ID" value="CAG8599367.1"/>
    <property type="molecule type" value="Genomic_DNA"/>
</dbReference>
<feature type="non-terminal residue" evidence="1">
    <location>
        <position position="446"/>
    </location>
</feature>